<feature type="modified residue" description="4-aspartylphosphate" evidence="4">
    <location>
        <position position="56"/>
    </location>
</feature>
<dbReference type="SUPFAM" id="SSF47384">
    <property type="entry name" value="Homodimeric domain of signal transducing histidine kinase"/>
    <property type="match status" value="1"/>
</dbReference>
<keyword evidence="3 4" id="KW-0597">Phosphoprotein</keyword>
<dbReference type="PROSITE" id="PS50109">
    <property type="entry name" value="HIS_KIN"/>
    <property type="match status" value="1"/>
</dbReference>
<dbReference type="PANTHER" id="PTHR43547:SF2">
    <property type="entry name" value="HYBRID SIGNAL TRANSDUCTION HISTIDINE KINASE C"/>
    <property type="match status" value="1"/>
</dbReference>
<evidence type="ECO:0000313" key="8">
    <source>
        <dbReference type="Proteomes" id="UP000321291"/>
    </source>
</evidence>
<dbReference type="InterPro" id="IPR036097">
    <property type="entry name" value="HisK_dim/P_sf"/>
</dbReference>
<dbReference type="Pfam" id="PF02518">
    <property type="entry name" value="HATPase_c"/>
    <property type="match status" value="1"/>
</dbReference>
<dbReference type="CDD" id="cd00082">
    <property type="entry name" value="HisKA"/>
    <property type="match status" value="1"/>
</dbReference>
<evidence type="ECO:0000313" key="7">
    <source>
        <dbReference type="EMBL" id="QEC73972.1"/>
    </source>
</evidence>
<dbReference type="PANTHER" id="PTHR43547">
    <property type="entry name" value="TWO-COMPONENT HISTIDINE KINASE"/>
    <property type="match status" value="1"/>
</dbReference>
<dbReference type="OrthoDB" id="9781208at2"/>
<dbReference type="Pfam" id="PF00512">
    <property type="entry name" value="HisKA"/>
    <property type="match status" value="1"/>
</dbReference>
<dbReference type="InterPro" id="IPR003661">
    <property type="entry name" value="HisK_dim/P_dom"/>
</dbReference>
<dbReference type="SMART" id="SM00387">
    <property type="entry name" value="HATPase_c"/>
    <property type="match status" value="1"/>
</dbReference>
<dbReference type="SMART" id="SM00448">
    <property type="entry name" value="REC"/>
    <property type="match status" value="1"/>
</dbReference>
<gene>
    <name evidence="7" type="ORF">FSB73_22170</name>
</gene>
<dbReference type="EMBL" id="CP042434">
    <property type="protein sequence ID" value="QEC73972.1"/>
    <property type="molecule type" value="Genomic_DNA"/>
</dbReference>
<sequence length="363" mass="41506">MCDNKIKILYIDDEQDNLFGFKASFRKQYEIFTAINTAQATTILKDNSDIRIIFCDQRMPGKTGVVFFEEIKEQFPLPIRILITAYTDIDVVINAINNSHIFRFIRKPWVEVEIFSAIEEANKFFLASSQLHLKNKELQQAYKELDKFAYSVSHDLRSPLSGILGAVDAMTQMTDLTEIMEMLLLIEKSIFKLEDYIAGMHDYYRFHQGALKIEQIDFKVLVEELSSLFQIYLTTNKISFDCKVDQTLPFRSDLSLIKMILNNLITNAIKYQKKDSMHKSITLSVQVLVEKVTIIIKDTGIGIPKSHFNEIFNLFSKVTTHGTGSGIGLYNVKNALDKLGAQMDIDSEVDMGTTFTVCIPNKI</sequence>
<dbReference type="AlphaFoldDB" id="A0A5B8VSU3"/>
<feature type="domain" description="Response regulatory" evidence="6">
    <location>
        <begin position="7"/>
        <end position="122"/>
    </location>
</feature>
<protein>
    <recommendedName>
        <fullName evidence="2">histidine kinase</fullName>
        <ecNumber evidence="2">2.7.13.3</ecNumber>
    </recommendedName>
</protein>
<organism evidence="7 8">
    <name type="scientific">Arachidicoccus ginsenosidivorans</name>
    <dbReference type="NCBI Taxonomy" id="496057"/>
    <lineage>
        <taxon>Bacteria</taxon>
        <taxon>Pseudomonadati</taxon>
        <taxon>Bacteroidota</taxon>
        <taxon>Chitinophagia</taxon>
        <taxon>Chitinophagales</taxon>
        <taxon>Chitinophagaceae</taxon>
        <taxon>Arachidicoccus</taxon>
    </lineage>
</organism>
<dbReference type="SUPFAM" id="SSF55874">
    <property type="entry name" value="ATPase domain of HSP90 chaperone/DNA topoisomerase II/histidine kinase"/>
    <property type="match status" value="1"/>
</dbReference>
<dbReference type="PROSITE" id="PS50110">
    <property type="entry name" value="RESPONSE_REGULATORY"/>
    <property type="match status" value="1"/>
</dbReference>
<dbReference type="EC" id="2.7.13.3" evidence="2"/>
<name>A0A5B8VSU3_9BACT</name>
<dbReference type="Proteomes" id="UP000321291">
    <property type="component" value="Chromosome"/>
</dbReference>
<accession>A0A5B8VSU3</accession>
<dbReference type="Gene3D" id="3.30.565.10">
    <property type="entry name" value="Histidine kinase-like ATPase, C-terminal domain"/>
    <property type="match status" value="1"/>
</dbReference>
<dbReference type="InterPro" id="IPR005467">
    <property type="entry name" value="His_kinase_dom"/>
</dbReference>
<dbReference type="InterPro" id="IPR011006">
    <property type="entry name" value="CheY-like_superfamily"/>
</dbReference>
<dbReference type="InterPro" id="IPR036890">
    <property type="entry name" value="HATPase_C_sf"/>
</dbReference>
<evidence type="ECO:0000256" key="4">
    <source>
        <dbReference type="PROSITE-ProRule" id="PRU00169"/>
    </source>
</evidence>
<evidence type="ECO:0000256" key="1">
    <source>
        <dbReference type="ARBA" id="ARBA00000085"/>
    </source>
</evidence>
<dbReference type="InterPro" id="IPR003594">
    <property type="entry name" value="HATPase_dom"/>
</dbReference>
<proteinExistence type="predicted"/>
<evidence type="ECO:0000259" key="5">
    <source>
        <dbReference type="PROSITE" id="PS50109"/>
    </source>
</evidence>
<evidence type="ECO:0000259" key="6">
    <source>
        <dbReference type="PROSITE" id="PS50110"/>
    </source>
</evidence>
<dbReference type="GO" id="GO:0000155">
    <property type="term" value="F:phosphorelay sensor kinase activity"/>
    <property type="evidence" value="ECO:0007669"/>
    <property type="project" value="InterPro"/>
</dbReference>
<keyword evidence="7" id="KW-0808">Transferase</keyword>
<dbReference type="Pfam" id="PF00072">
    <property type="entry name" value="Response_reg"/>
    <property type="match status" value="1"/>
</dbReference>
<comment type="catalytic activity">
    <reaction evidence="1">
        <text>ATP + protein L-histidine = ADP + protein N-phospho-L-histidine.</text>
        <dbReference type="EC" id="2.7.13.3"/>
    </reaction>
</comment>
<reference evidence="7 8" key="1">
    <citation type="journal article" date="2017" name="Int. J. Syst. Evol. Microbiol.">
        <title>Arachidicoccus ginsenosidivorans sp. nov., with ginsenoside-converting activity isolated from ginseng cultivating soil.</title>
        <authorList>
            <person name="Siddiqi M.Z."/>
            <person name="Aslam Z."/>
            <person name="Im W.T."/>
        </authorList>
    </citation>
    <scope>NUCLEOTIDE SEQUENCE [LARGE SCALE GENOMIC DNA]</scope>
    <source>
        <strain evidence="7 8">Gsoil 809</strain>
    </source>
</reference>
<keyword evidence="8" id="KW-1185">Reference proteome</keyword>
<evidence type="ECO:0000256" key="3">
    <source>
        <dbReference type="ARBA" id="ARBA00022553"/>
    </source>
</evidence>
<dbReference type="Gene3D" id="3.40.50.2300">
    <property type="match status" value="1"/>
</dbReference>
<dbReference type="KEGG" id="agi:FSB73_22170"/>
<dbReference type="InterPro" id="IPR004358">
    <property type="entry name" value="Sig_transdc_His_kin-like_C"/>
</dbReference>
<dbReference type="InterPro" id="IPR001789">
    <property type="entry name" value="Sig_transdc_resp-reg_receiver"/>
</dbReference>
<feature type="domain" description="Histidine kinase" evidence="5">
    <location>
        <begin position="151"/>
        <end position="363"/>
    </location>
</feature>
<keyword evidence="7" id="KW-0418">Kinase</keyword>
<dbReference type="PRINTS" id="PR00344">
    <property type="entry name" value="BCTRLSENSOR"/>
</dbReference>
<dbReference type="RefSeq" id="WP_146787417.1">
    <property type="nucleotide sequence ID" value="NZ_CP042434.1"/>
</dbReference>
<evidence type="ECO:0000256" key="2">
    <source>
        <dbReference type="ARBA" id="ARBA00012438"/>
    </source>
</evidence>
<dbReference type="Gene3D" id="1.10.287.130">
    <property type="match status" value="1"/>
</dbReference>
<dbReference type="CDD" id="cd00075">
    <property type="entry name" value="HATPase"/>
    <property type="match status" value="1"/>
</dbReference>
<dbReference type="SMART" id="SM00388">
    <property type="entry name" value="HisKA"/>
    <property type="match status" value="1"/>
</dbReference>
<dbReference type="CDD" id="cd17569">
    <property type="entry name" value="REC_HupR-like"/>
    <property type="match status" value="1"/>
</dbReference>
<dbReference type="SUPFAM" id="SSF52172">
    <property type="entry name" value="CheY-like"/>
    <property type="match status" value="1"/>
</dbReference>